<name>A0A089WS53_9PSED</name>
<reference evidence="1 2" key="1">
    <citation type="submission" date="2014-09" db="EMBL/GenBank/DDBJ databases">
        <authorList>
            <person name="Chan K.-G."/>
        </authorList>
    </citation>
    <scope>NUCLEOTIDE SEQUENCE [LARGE SCALE GENOMIC DNA]</scope>
    <source>
        <strain evidence="1 2">ND07</strain>
    </source>
</reference>
<dbReference type="OrthoDB" id="7004163at2"/>
<dbReference type="Proteomes" id="UP000029493">
    <property type="component" value="Chromosome"/>
</dbReference>
<dbReference type="RefSeq" id="WP_038412606.1">
    <property type="nucleotide sequence ID" value="NZ_CP009455.1"/>
</dbReference>
<protein>
    <submittedName>
        <fullName evidence="1">Uncharacterized protein</fullName>
    </submittedName>
</protein>
<proteinExistence type="predicted"/>
<gene>
    <name evidence="1" type="ORF">LK03_12130</name>
</gene>
<dbReference type="STRING" id="157783.LK03_12130"/>
<sequence length="78" mass="8944">MKEWDIIFADQKGELTTLHLSAEQRPSEEEAARAIRSVLFPVMDELDLNDFQDRSVSPTARWLKENSGVTISEIVERP</sequence>
<dbReference type="KEGG" id="psw:LK03_12130"/>
<dbReference type="EMBL" id="CP009455">
    <property type="protein sequence ID" value="AIR89999.1"/>
    <property type="molecule type" value="Genomic_DNA"/>
</dbReference>
<evidence type="ECO:0000313" key="1">
    <source>
        <dbReference type="EMBL" id="AIR89999.1"/>
    </source>
</evidence>
<dbReference type="AlphaFoldDB" id="A0A089WS53"/>
<keyword evidence="2" id="KW-1185">Reference proteome</keyword>
<organism evidence="1 2">
    <name type="scientific">Pseudomonas cremoricolorata</name>
    <dbReference type="NCBI Taxonomy" id="157783"/>
    <lineage>
        <taxon>Bacteria</taxon>
        <taxon>Pseudomonadati</taxon>
        <taxon>Pseudomonadota</taxon>
        <taxon>Gammaproteobacteria</taxon>
        <taxon>Pseudomonadales</taxon>
        <taxon>Pseudomonadaceae</taxon>
        <taxon>Pseudomonas</taxon>
    </lineage>
</organism>
<evidence type="ECO:0000313" key="2">
    <source>
        <dbReference type="Proteomes" id="UP000029493"/>
    </source>
</evidence>
<accession>A0A089WS53</accession>